<organism evidence="1 2">
    <name type="scientific">Ruixingdingia sedimenti</name>
    <dbReference type="NCBI Taxonomy" id="3073604"/>
    <lineage>
        <taxon>Bacteria</taxon>
        <taxon>Pseudomonadati</taxon>
        <taxon>Pseudomonadota</taxon>
        <taxon>Alphaproteobacteria</taxon>
        <taxon>Rhodobacterales</taxon>
        <taxon>Paracoccaceae</taxon>
        <taxon>Ruixingdingia</taxon>
    </lineage>
</organism>
<keyword evidence="2" id="KW-1185">Reference proteome</keyword>
<evidence type="ECO:0000313" key="2">
    <source>
        <dbReference type="Proteomes" id="UP001247754"/>
    </source>
</evidence>
<accession>A0ABU1FEA8</accession>
<evidence type="ECO:0000313" key="1">
    <source>
        <dbReference type="EMBL" id="MDR5655234.1"/>
    </source>
</evidence>
<proteinExistence type="predicted"/>
<gene>
    <name evidence="1" type="ORF">RGD00_21740</name>
</gene>
<dbReference type="Proteomes" id="UP001247754">
    <property type="component" value="Unassembled WGS sequence"/>
</dbReference>
<sequence>MKLNLNLPPLPIWQARSFYAQMLLALSVVLNMTGIDLMRWLADIGAGSSPDEVIETGVSVWQALSPIVFGLWAWAERRAPNYRLTLLGAGGDTSLRFLGGLAAVLLLIGSAGTVMAQPCAPAETVFAQLQDGYGEILTGSGVVGDVPILLFVNPDTNTWTIVATADGRGCPLLAGEAWAPPPPRGKPL</sequence>
<comment type="caution">
    <text evidence="1">The sequence shown here is derived from an EMBL/GenBank/DDBJ whole genome shotgun (WGS) entry which is preliminary data.</text>
</comment>
<dbReference type="RefSeq" id="WP_310459341.1">
    <property type="nucleotide sequence ID" value="NZ_JAVKPH010000054.1"/>
</dbReference>
<reference evidence="1 2" key="1">
    <citation type="submission" date="2023-09" db="EMBL/GenBank/DDBJ databases">
        <title>Xinfangfangia sedmenti sp. nov., isolated the sedment.</title>
        <authorList>
            <person name="Xu L."/>
        </authorList>
    </citation>
    <scope>NUCLEOTIDE SEQUENCE [LARGE SCALE GENOMIC DNA]</scope>
    <source>
        <strain evidence="1 2">LG-4</strain>
    </source>
</reference>
<protein>
    <submittedName>
        <fullName evidence="1">Uncharacterized protein</fullName>
    </submittedName>
</protein>
<name>A0ABU1FEA8_9RHOB</name>
<dbReference type="EMBL" id="JAVKPH010000054">
    <property type="protein sequence ID" value="MDR5655234.1"/>
    <property type="molecule type" value="Genomic_DNA"/>
</dbReference>